<dbReference type="EMBL" id="CP032819">
    <property type="protein sequence ID" value="AZS31757.1"/>
    <property type="molecule type" value="Genomic_DNA"/>
</dbReference>
<name>A0A3Q9IWR9_9BACT</name>
<dbReference type="AlphaFoldDB" id="A0A3Q9IWR9"/>
<evidence type="ECO:0008006" key="3">
    <source>
        <dbReference type="Google" id="ProtNLM"/>
    </source>
</evidence>
<evidence type="ECO:0000313" key="1">
    <source>
        <dbReference type="EMBL" id="AZS31757.1"/>
    </source>
</evidence>
<dbReference type="Proteomes" id="UP000270673">
    <property type="component" value="Chromosome"/>
</dbReference>
<reference evidence="1 2" key="1">
    <citation type="submission" date="2018-10" db="EMBL/GenBank/DDBJ databases">
        <title>Butyricimonas faecalis sp. nov., isolated from human faeces and emended description of the genus Butyricimonas.</title>
        <authorList>
            <person name="Le Roy T."/>
            <person name="Van der Smissen P."/>
            <person name="Paquot A."/>
            <person name="Delzenne N."/>
            <person name="Muccioli G."/>
            <person name="Collet J.-F."/>
            <person name="Cani P.D."/>
        </authorList>
    </citation>
    <scope>NUCLEOTIDE SEQUENCE [LARGE SCALE GENOMIC DNA]</scope>
    <source>
        <strain evidence="1 2">H184</strain>
    </source>
</reference>
<accession>A0A3Q9IWR9</accession>
<keyword evidence="2" id="KW-1185">Reference proteome</keyword>
<protein>
    <recommendedName>
        <fullName evidence="3">DUF4595 domain-containing protein</fullName>
    </recommendedName>
</protein>
<organism evidence="1 2">
    <name type="scientific">Butyricimonas faecalis</name>
    <dbReference type="NCBI Taxonomy" id="2093856"/>
    <lineage>
        <taxon>Bacteria</taxon>
        <taxon>Pseudomonadati</taxon>
        <taxon>Bacteroidota</taxon>
        <taxon>Bacteroidia</taxon>
        <taxon>Bacteroidales</taxon>
        <taxon>Odoribacteraceae</taxon>
        <taxon>Butyricimonas</taxon>
    </lineage>
</organism>
<evidence type="ECO:0000313" key="2">
    <source>
        <dbReference type="Proteomes" id="UP000270673"/>
    </source>
</evidence>
<dbReference type="KEGG" id="buy:D8S85_20880"/>
<proteinExistence type="predicted"/>
<gene>
    <name evidence="1" type="ORF">D8S85_20880</name>
</gene>
<sequence>MLLGAGLFACSDSDDDLDVKDSPKNKFRVKEITGRNAHWGEYVMNMVYYEETLDSVVVRDHANDKLAVMTSSGTDNGLKYSLNDYIPNIDADSIQKLYDKYGSLAKDSIPLIARELFSLSNEYKNEILVAQTFVYNKAREDVGSGKNFNNKYLKNKRVRYLYEYDDRANLIICRVLEDMYKKEIKDNEEFDRLIYKAAFDLNGNMVTSMNLYLSDDTYGSGEDYRLHDTYSFSYSSGLLTKVSCKTLNLEYQYSGENVISVRYTDGERTYEYNSDGFLKRIDFGNGEYMEIKYEAGHGDFHLFTPLIENSFNLPSIL</sequence>